<dbReference type="KEGG" id="sliu:111360217"/>
<sequence>MSFDDTTNCTEFSKYGRFNPYSILHEKWVVFFYWAEPQPLTTYIFTFPTANHTKNLKKILDGNTILPVTWSARQILMEDHRNVVTLLVERADRGEFWRYPLYRVTGSHKITPRDVRLKQTGDNRLIGFMDCADGTMFAMARMNDVPPKNRLADEAARLGFKGRRGKSYLYQGHEWLPIPEDDERNYWHYPKKNKEQEKSSNKVQESSKEESEETNKPEETEQKDNSDDDNKLFSEKHIEPNCVKIEPELWNDPKPDPIKTENKISIEDLHKLDENETINNENTLLNELYNTTSNKRETILEKNAENVENMKNSSITSNIKPQKVTINNVEVKKSDEIKDDKGHKDNKVIYKKTDNTKSEVKETEEKKVEEKKTEESKAEGKKVDKGEENTIKADDKKTEGKKTNNEQAKEKKTDNKEIENTNSKDNKAEQTKVEKIKAQDKKAKKKKLEVNKSEGKKVKQSEEKEDENCNVCYDSSPSMYTTSEPYTPSDAPHGKTERGLEKNLVSPNIETSTEIKGTTKLSNEKPLIIVNNEDNVITIKPVPLTTI</sequence>
<name>A0A9J7EIV9_SPOLT</name>
<dbReference type="GeneID" id="111360217"/>
<feature type="compositionally biased region" description="Polar residues" evidence="1">
    <location>
        <begin position="473"/>
        <end position="486"/>
    </location>
</feature>
<evidence type="ECO:0000256" key="1">
    <source>
        <dbReference type="SAM" id="MobiDB-lite"/>
    </source>
</evidence>
<dbReference type="OrthoDB" id="7479158at2759"/>
<reference evidence="3" key="1">
    <citation type="submission" date="2025-08" db="UniProtKB">
        <authorList>
            <consortium name="RefSeq"/>
        </authorList>
    </citation>
    <scope>IDENTIFICATION</scope>
    <source>
        <strain evidence="3">Ishihara</strain>
        <tissue evidence="3">Whole body</tissue>
    </source>
</reference>
<organism evidence="2 3">
    <name type="scientific">Spodoptera litura</name>
    <name type="common">Asian cotton leafworm</name>
    <dbReference type="NCBI Taxonomy" id="69820"/>
    <lineage>
        <taxon>Eukaryota</taxon>
        <taxon>Metazoa</taxon>
        <taxon>Ecdysozoa</taxon>
        <taxon>Arthropoda</taxon>
        <taxon>Hexapoda</taxon>
        <taxon>Insecta</taxon>
        <taxon>Pterygota</taxon>
        <taxon>Neoptera</taxon>
        <taxon>Endopterygota</taxon>
        <taxon>Lepidoptera</taxon>
        <taxon>Glossata</taxon>
        <taxon>Ditrysia</taxon>
        <taxon>Noctuoidea</taxon>
        <taxon>Noctuidae</taxon>
        <taxon>Amphipyrinae</taxon>
        <taxon>Spodoptera</taxon>
    </lineage>
</organism>
<feature type="compositionally biased region" description="Basic and acidic residues" evidence="1">
    <location>
        <begin position="333"/>
        <end position="441"/>
    </location>
</feature>
<feature type="compositionally biased region" description="Basic and acidic residues" evidence="1">
    <location>
        <begin position="192"/>
        <end position="234"/>
    </location>
</feature>
<dbReference type="AlphaFoldDB" id="A0A9J7EIV9"/>
<dbReference type="RefSeq" id="XP_022831858.1">
    <property type="nucleotide sequence ID" value="XM_022976090.1"/>
</dbReference>
<feature type="region of interest" description="Disordered" evidence="1">
    <location>
        <begin position="190"/>
        <end position="234"/>
    </location>
</feature>
<keyword evidence="2" id="KW-1185">Reference proteome</keyword>
<accession>A0A9J7EIV9</accession>
<proteinExistence type="predicted"/>
<evidence type="ECO:0000313" key="3">
    <source>
        <dbReference type="RefSeq" id="XP_022831858.1"/>
    </source>
</evidence>
<dbReference type="Proteomes" id="UP000301870">
    <property type="component" value="Chromosome 30"/>
</dbReference>
<evidence type="ECO:0000313" key="2">
    <source>
        <dbReference type="Proteomes" id="UP000301870"/>
    </source>
</evidence>
<feature type="region of interest" description="Disordered" evidence="1">
    <location>
        <begin position="333"/>
        <end position="499"/>
    </location>
</feature>
<protein>
    <submittedName>
        <fullName evidence="3">Uncharacterized protein DDB_G0286299-like</fullName>
    </submittedName>
</protein>
<feature type="compositionally biased region" description="Basic and acidic residues" evidence="1">
    <location>
        <begin position="448"/>
        <end position="462"/>
    </location>
</feature>
<gene>
    <name evidence="3" type="primary">LOC111360217</name>
</gene>